<gene>
    <name evidence="2" type="ORF">EVAR_52458_1</name>
</gene>
<organism evidence="2 3">
    <name type="scientific">Eumeta variegata</name>
    <name type="common">Bagworm moth</name>
    <name type="synonym">Eumeta japonica</name>
    <dbReference type="NCBI Taxonomy" id="151549"/>
    <lineage>
        <taxon>Eukaryota</taxon>
        <taxon>Metazoa</taxon>
        <taxon>Ecdysozoa</taxon>
        <taxon>Arthropoda</taxon>
        <taxon>Hexapoda</taxon>
        <taxon>Insecta</taxon>
        <taxon>Pterygota</taxon>
        <taxon>Neoptera</taxon>
        <taxon>Endopterygota</taxon>
        <taxon>Lepidoptera</taxon>
        <taxon>Glossata</taxon>
        <taxon>Ditrysia</taxon>
        <taxon>Tineoidea</taxon>
        <taxon>Psychidae</taxon>
        <taxon>Oiketicinae</taxon>
        <taxon>Eumeta</taxon>
    </lineage>
</organism>
<protein>
    <submittedName>
        <fullName evidence="2">Uncharacterized protein</fullName>
    </submittedName>
</protein>
<proteinExistence type="predicted"/>
<comment type="caution">
    <text evidence="2">The sequence shown here is derived from an EMBL/GenBank/DDBJ whole genome shotgun (WGS) entry which is preliminary data.</text>
</comment>
<feature type="region of interest" description="Disordered" evidence="1">
    <location>
        <begin position="19"/>
        <end position="55"/>
    </location>
</feature>
<feature type="compositionally biased region" description="Polar residues" evidence="1">
    <location>
        <begin position="46"/>
        <end position="55"/>
    </location>
</feature>
<name>A0A4C1Z3W5_EUMVA</name>
<dbReference type="Proteomes" id="UP000299102">
    <property type="component" value="Unassembled WGS sequence"/>
</dbReference>
<evidence type="ECO:0000313" key="2">
    <source>
        <dbReference type="EMBL" id="GBP81559.1"/>
    </source>
</evidence>
<accession>A0A4C1Z3W5</accession>
<keyword evidence="3" id="KW-1185">Reference proteome</keyword>
<dbReference type="AlphaFoldDB" id="A0A4C1Z3W5"/>
<dbReference type="EMBL" id="BGZK01001518">
    <property type="protein sequence ID" value="GBP81559.1"/>
    <property type="molecule type" value="Genomic_DNA"/>
</dbReference>
<evidence type="ECO:0000256" key="1">
    <source>
        <dbReference type="SAM" id="MobiDB-lite"/>
    </source>
</evidence>
<evidence type="ECO:0000313" key="3">
    <source>
        <dbReference type="Proteomes" id="UP000299102"/>
    </source>
</evidence>
<sequence>MLQENNLFRYECVPHSCRRNSRATRKPVPTPEPETSRGCALPKFRPSQTTKGRTYAQKLQRSVNDFGSIKRPTPGKDEAVWSVSADSVRPGSEYTRPVITRTRHGYHSLTRFGLKSSSLTLPSSVVDVITAPASRRTEP</sequence>
<reference evidence="2 3" key="1">
    <citation type="journal article" date="2019" name="Commun. Biol.">
        <title>The bagworm genome reveals a unique fibroin gene that provides high tensile strength.</title>
        <authorList>
            <person name="Kono N."/>
            <person name="Nakamura H."/>
            <person name="Ohtoshi R."/>
            <person name="Tomita M."/>
            <person name="Numata K."/>
            <person name="Arakawa K."/>
        </authorList>
    </citation>
    <scope>NUCLEOTIDE SEQUENCE [LARGE SCALE GENOMIC DNA]</scope>
</reference>